<dbReference type="SUPFAM" id="SSF57701">
    <property type="entry name" value="Zn2/Cys6 DNA-binding domain"/>
    <property type="match status" value="1"/>
</dbReference>
<dbReference type="Pfam" id="PF11951">
    <property type="entry name" value="Fungal_trans_2"/>
    <property type="match status" value="1"/>
</dbReference>
<proteinExistence type="predicted"/>
<dbReference type="Proteomes" id="UP000663861">
    <property type="component" value="Unassembled WGS sequence"/>
</dbReference>
<evidence type="ECO:0000313" key="6">
    <source>
        <dbReference type="Proteomes" id="UP000663861"/>
    </source>
</evidence>
<feature type="domain" description="Zn(2)-C6 fungal-type" evidence="4">
    <location>
        <begin position="11"/>
        <end position="32"/>
    </location>
</feature>
<dbReference type="AlphaFoldDB" id="A0A8H2X0G5"/>
<dbReference type="InterPro" id="IPR001138">
    <property type="entry name" value="Zn2Cys6_DnaBD"/>
</dbReference>
<accession>A0A8H2X0G5</accession>
<dbReference type="EMBL" id="CAJMWY010000074">
    <property type="protein sequence ID" value="CAE6414751.1"/>
    <property type="molecule type" value="Genomic_DNA"/>
</dbReference>
<comment type="caution">
    <text evidence="5">The sequence shown here is derived from an EMBL/GenBank/DDBJ whole genome shotgun (WGS) entry which is preliminary data.</text>
</comment>
<reference evidence="5" key="1">
    <citation type="submission" date="2021-01" db="EMBL/GenBank/DDBJ databases">
        <authorList>
            <person name="Kaushik A."/>
        </authorList>
    </citation>
    <scope>NUCLEOTIDE SEQUENCE</scope>
    <source>
        <strain evidence="5">AG4-RS23</strain>
    </source>
</reference>
<organism evidence="5 6">
    <name type="scientific">Rhizoctonia solani</name>
    <dbReference type="NCBI Taxonomy" id="456999"/>
    <lineage>
        <taxon>Eukaryota</taxon>
        <taxon>Fungi</taxon>
        <taxon>Dikarya</taxon>
        <taxon>Basidiomycota</taxon>
        <taxon>Agaricomycotina</taxon>
        <taxon>Agaricomycetes</taxon>
        <taxon>Cantharellales</taxon>
        <taxon>Ceratobasidiaceae</taxon>
        <taxon>Rhizoctonia</taxon>
    </lineage>
</organism>
<dbReference type="GO" id="GO:0000981">
    <property type="term" value="F:DNA-binding transcription factor activity, RNA polymerase II-specific"/>
    <property type="evidence" value="ECO:0007669"/>
    <property type="project" value="InterPro"/>
</dbReference>
<evidence type="ECO:0000256" key="3">
    <source>
        <dbReference type="SAM" id="MobiDB-lite"/>
    </source>
</evidence>
<dbReference type="PANTHER" id="PTHR37534">
    <property type="entry name" value="TRANSCRIPTIONAL ACTIVATOR PROTEIN UGA3"/>
    <property type="match status" value="1"/>
</dbReference>
<dbReference type="GO" id="GO:0008270">
    <property type="term" value="F:zinc ion binding"/>
    <property type="evidence" value="ECO:0007669"/>
    <property type="project" value="InterPro"/>
</dbReference>
<gene>
    <name evidence="5" type="ORF">RDB_LOCUS5614</name>
</gene>
<dbReference type="InterPro" id="IPR021858">
    <property type="entry name" value="Fun_TF"/>
</dbReference>
<sequence>MEAARQRSRRGCLACRQKRKKCDEIKPVCGRCKGGDDCIWPASSVSKAPSRPPRLPRIQPRPLVDPKSVDKYDLPNEAIPISASAHKSTSSIYSHESNGNSIKLSAEGTMGSSPYTFAPYSCLDFTPTALHASNLLLGLADSPSTSALDLYTTQTALSELRYSAVVPTSNVLVCTKTPVGYLLDEDEEETFKTAEWLPGTFQLLSLCLPLDLPDQHRVQWSSAIDSYFSFFIRYSYDPSKLPVYVGDFVMQSCLLESVRLGTLGTSVVFYSYLNPDLPRAPLWKYAKELSCLLESVRLGTLGTSVVFYSYLNPDLPRAPLWKYAKELIGAAAAALQHEKSQPYTALNAQLAGISGIFGFYYMIGDLGGYMRFIERALPIVQQLVGTTPVSIHKLYGPETLDIRMFAWSDIFSAIVTSRPTRLAYDCNVDGLLHKNQQGPDPGVSDSGLEWMCGLPDAFLLLTIQIVNLKHTLLPPAERMARAAIIETALRCWKVWPTGITNSVMRVQRISAQEIWRHFVILYLYQAIHKATPSHEVVQQSVRQVVKLASTLRPGHNPDCLLDIPYFFAGTLAISAKDRQFLRDRVVKCDIDPQRCMFANALDELWKQSPIDKHVDWTTRTPPLVMF</sequence>
<dbReference type="Gene3D" id="4.10.240.10">
    <property type="entry name" value="Zn(2)-C6 fungal-type DNA-binding domain"/>
    <property type="match status" value="1"/>
</dbReference>
<keyword evidence="2" id="KW-0539">Nucleus</keyword>
<dbReference type="SMART" id="SM00066">
    <property type="entry name" value="GAL4"/>
    <property type="match status" value="1"/>
</dbReference>
<dbReference type="Pfam" id="PF00172">
    <property type="entry name" value="Zn_clus"/>
    <property type="match status" value="1"/>
</dbReference>
<feature type="region of interest" description="Disordered" evidence="3">
    <location>
        <begin position="45"/>
        <end position="67"/>
    </location>
</feature>
<dbReference type="PANTHER" id="PTHR37534:SF46">
    <property type="entry name" value="ZN(II)2CYS6 TRANSCRIPTION FACTOR (EUROFUNG)"/>
    <property type="match status" value="1"/>
</dbReference>
<comment type="subcellular location">
    <subcellularLocation>
        <location evidence="1">Nucleus</location>
    </subcellularLocation>
</comment>
<name>A0A8H2X0G5_9AGAM</name>
<protein>
    <recommendedName>
        <fullName evidence="4">Zn(2)-C6 fungal-type domain-containing protein</fullName>
    </recommendedName>
</protein>
<evidence type="ECO:0000259" key="4">
    <source>
        <dbReference type="PROSITE" id="PS50048"/>
    </source>
</evidence>
<evidence type="ECO:0000256" key="1">
    <source>
        <dbReference type="ARBA" id="ARBA00004123"/>
    </source>
</evidence>
<evidence type="ECO:0000256" key="2">
    <source>
        <dbReference type="ARBA" id="ARBA00023242"/>
    </source>
</evidence>
<dbReference type="CDD" id="cd00067">
    <property type="entry name" value="GAL4"/>
    <property type="match status" value="1"/>
</dbReference>
<evidence type="ECO:0000313" key="5">
    <source>
        <dbReference type="EMBL" id="CAE6414751.1"/>
    </source>
</evidence>
<dbReference type="InterPro" id="IPR036864">
    <property type="entry name" value="Zn2-C6_fun-type_DNA-bd_sf"/>
</dbReference>
<dbReference type="PROSITE" id="PS50048">
    <property type="entry name" value="ZN2_CY6_FUNGAL_2"/>
    <property type="match status" value="1"/>
</dbReference>
<dbReference type="GO" id="GO:0005634">
    <property type="term" value="C:nucleus"/>
    <property type="evidence" value="ECO:0007669"/>
    <property type="project" value="UniProtKB-SubCell"/>
</dbReference>